<keyword evidence="2" id="KW-0175">Coiled coil</keyword>
<evidence type="ECO:0000256" key="1">
    <source>
        <dbReference type="ARBA" id="ARBA00004138"/>
    </source>
</evidence>
<dbReference type="GO" id="GO:0036064">
    <property type="term" value="C:ciliary basal body"/>
    <property type="evidence" value="ECO:0007669"/>
    <property type="project" value="TreeGrafter"/>
</dbReference>
<feature type="domain" description="CCDC113/CCDC96 coiled-coil" evidence="5">
    <location>
        <begin position="145"/>
        <end position="320"/>
    </location>
</feature>
<name>E2A6F9_CAMFO</name>
<evidence type="ECO:0000256" key="2">
    <source>
        <dbReference type="ARBA" id="ARBA00023054"/>
    </source>
</evidence>
<dbReference type="STRING" id="104421.E2A6F9"/>
<evidence type="ECO:0000313" key="6">
    <source>
        <dbReference type="EMBL" id="EFN71044.1"/>
    </source>
</evidence>
<gene>
    <name evidence="6" type="ORF">EAG_09935</name>
</gene>
<dbReference type="InterPro" id="IPR051885">
    <property type="entry name" value="CC_CF"/>
</dbReference>
<dbReference type="GO" id="GO:0005930">
    <property type="term" value="C:axoneme"/>
    <property type="evidence" value="ECO:0007669"/>
    <property type="project" value="TreeGrafter"/>
</dbReference>
<keyword evidence="3" id="KW-0966">Cell projection</keyword>
<keyword evidence="7" id="KW-1185">Reference proteome</keyword>
<reference evidence="6 7" key="1">
    <citation type="journal article" date="2010" name="Science">
        <title>Genomic comparison of the ants Camponotus floridanus and Harpegnathos saltator.</title>
        <authorList>
            <person name="Bonasio R."/>
            <person name="Zhang G."/>
            <person name="Ye C."/>
            <person name="Mutti N.S."/>
            <person name="Fang X."/>
            <person name="Qin N."/>
            <person name="Donahue G."/>
            <person name="Yang P."/>
            <person name="Li Q."/>
            <person name="Li C."/>
            <person name="Zhang P."/>
            <person name="Huang Z."/>
            <person name="Berger S.L."/>
            <person name="Reinberg D."/>
            <person name="Wang J."/>
            <person name="Liebig J."/>
        </authorList>
    </citation>
    <scope>NUCLEOTIDE SEQUENCE [LARGE SCALE GENOMIC DNA]</scope>
    <source>
        <strain evidence="7">C129</strain>
    </source>
</reference>
<dbReference type="InParanoid" id="E2A6F9"/>
<feature type="region of interest" description="Disordered" evidence="4">
    <location>
        <begin position="57"/>
        <end position="87"/>
    </location>
</feature>
<evidence type="ECO:0000256" key="4">
    <source>
        <dbReference type="SAM" id="MobiDB-lite"/>
    </source>
</evidence>
<evidence type="ECO:0000259" key="5">
    <source>
        <dbReference type="Pfam" id="PF13870"/>
    </source>
</evidence>
<protein>
    <recommendedName>
        <fullName evidence="5">CCDC113/CCDC96 coiled-coil domain-containing protein</fullName>
    </recommendedName>
</protein>
<dbReference type="OMA" id="MDYEALH"/>
<dbReference type="AlphaFoldDB" id="E2A6F9"/>
<evidence type="ECO:0000256" key="3">
    <source>
        <dbReference type="ARBA" id="ARBA00023273"/>
    </source>
</evidence>
<dbReference type="EMBL" id="GL437123">
    <property type="protein sequence ID" value="EFN71044.1"/>
    <property type="molecule type" value="Genomic_DNA"/>
</dbReference>
<comment type="subcellular location">
    <subcellularLocation>
        <location evidence="1">Cell projection</location>
        <location evidence="1">Cilium</location>
    </subcellularLocation>
</comment>
<proteinExistence type="predicted"/>
<dbReference type="Pfam" id="PF13870">
    <property type="entry name" value="CCDC113_CCDC96_CC"/>
    <property type="match status" value="1"/>
</dbReference>
<evidence type="ECO:0000313" key="7">
    <source>
        <dbReference type="Proteomes" id="UP000000311"/>
    </source>
</evidence>
<organism evidence="7">
    <name type="scientific">Camponotus floridanus</name>
    <name type="common">Florida carpenter ant</name>
    <dbReference type="NCBI Taxonomy" id="104421"/>
    <lineage>
        <taxon>Eukaryota</taxon>
        <taxon>Metazoa</taxon>
        <taxon>Ecdysozoa</taxon>
        <taxon>Arthropoda</taxon>
        <taxon>Hexapoda</taxon>
        <taxon>Insecta</taxon>
        <taxon>Pterygota</taxon>
        <taxon>Neoptera</taxon>
        <taxon>Endopterygota</taxon>
        <taxon>Hymenoptera</taxon>
        <taxon>Apocrita</taxon>
        <taxon>Aculeata</taxon>
        <taxon>Formicoidea</taxon>
        <taxon>Formicidae</taxon>
        <taxon>Formicinae</taxon>
        <taxon>Camponotus</taxon>
    </lineage>
</organism>
<accession>E2A6F9</accession>
<dbReference type="GO" id="GO:0060271">
    <property type="term" value="P:cilium assembly"/>
    <property type="evidence" value="ECO:0007669"/>
    <property type="project" value="TreeGrafter"/>
</dbReference>
<dbReference type="PANTHER" id="PTHR15654:SF1">
    <property type="entry name" value="COILED-COIL DOMAIN-CONTAINING PROTEIN 96"/>
    <property type="match status" value="1"/>
</dbReference>
<feature type="region of interest" description="Disordered" evidence="4">
    <location>
        <begin position="324"/>
        <end position="347"/>
    </location>
</feature>
<dbReference type="PANTHER" id="PTHR15654">
    <property type="entry name" value="COILED-COIL DOMAIN-CONTAINING PROTEIN 113-RELATED"/>
    <property type="match status" value="1"/>
</dbReference>
<sequence length="347" mass="40679">MEQMMENDVDGVADENDGERLYMNANDDHENLTLTTGEFQEEEKEAEEANIIEEDESFIRDGELEEHDYEEERHGEQRIEDEEVEEKRDIPSIATISAAEKPEEEVQEVIEPDHVLAEIPVEVRINLSFCVILPVELLCLTTFMSRREILARNRYEYIVLQHRLEEIRTLLRNLETLGEGMTAMDYEILYVARVNHKDKLDERERELEKLRHKACWQIEIRIAQVVNGVAHYKEKETCLAEDIGFEERELDEHRERAARVREDVNKLHLILKDLRQTHDEKRLEGGLLMAPPVLREMERTIKSLDALRNDIEIIKREIQQYGPANGRKRNNKVLAKSTMTQGKPGRS</sequence>
<dbReference type="Proteomes" id="UP000000311">
    <property type="component" value="Unassembled WGS sequence"/>
</dbReference>
<dbReference type="InterPro" id="IPR025254">
    <property type="entry name" value="CCDC113/CCDC96_CC"/>
</dbReference>